<comment type="caution">
    <text evidence="1">The sequence shown here is derived from an EMBL/GenBank/DDBJ whole genome shotgun (WGS) entry which is preliminary data.</text>
</comment>
<accession>A0ABQ8U959</accession>
<dbReference type="Proteomes" id="UP001141327">
    <property type="component" value="Unassembled WGS sequence"/>
</dbReference>
<protein>
    <submittedName>
        <fullName evidence="1">Uncharacterized protein</fullName>
    </submittedName>
</protein>
<gene>
    <name evidence="1" type="ORF">PAPYR_10903</name>
</gene>
<name>A0ABQ8U959_9EUKA</name>
<reference evidence="1" key="1">
    <citation type="journal article" date="2022" name="bioRxiv">
        <title>Genomics of Preaxostyla Flagellates Illuminates Evolutionary Transitions and the Path Towards Mitochondrial Loss.</title>
        <authorList>
            <person name="Novak L.V.F."/>
            <person name="Treitli S.C."/>
            <person name="Pyrih J."/>
            <person name="Halakuc P."/>
            <person name="Pipaliya S.V."/>
            <person name="Vacek V."/>
            <person name="Brzon O."/>
            <person name="Soukal P."/>
            <person name="Eme L."/>
            <person name="Dacks J.B."/>
            <person name="Karnkowska A."/>
            <person name="Elias M."/>
            <person name="Hampl V."/>
        </authorList>
    </citation>
    <scope>NUCLEOTIDE SEQUENCE</scope>
    <source>
        <strain evidence="1">RCP-MX</strain>
    </source>
</reference>
<evidence type="ECO:0000313" key="1">
    <source>
        <dbReference type="EMBL" id="KAJ4454396.1"/>
    </source>
</evidence>
<sequence length="92" mass="10296">MDDRQLVFEARREWATMPDTSPPCGTATLVLYRLAGRQKAMPRDPHLNPEIETTCTNLMSKGMVKIIDSADLAIRLGEERDRLAALLPSART</sequence>
<evidence type="ECO:0000313" key="2">
    <source>
        <dbReference type="Proteomes" id="UP001141327"/>
    </source>
</evidence>
<dbReference type="EMBL" id="JAPMOS010000160">
    <property type="protein sequence ID" value="KAJ4454396.1"/>
    <property type="molecule type" value="Genomic_DNA"/>
</dbReference>
<organism evidence="1 2">
    <name type="scientific">Paratrimastix pyriformis</name>
    <dbReference type="NCBI Taxonomy" id="342808"/>
    <lineage>
        <taxon>Eukaryota</taxon>
        <taxon>Metamonada</taxon>
        <taxon>Preaxostyla</taxon>
        <taxon>Paratrimastigidae</taxon>
        <taxon>Paratrimastix</taxon>
    </lineage>
</organism>
<proteinExistence type="predicted"/>
<keyword evidence="2" id="KW-1185">Reference proteome</keyword>